<dbReference type="InterPro" id="IPR020449">
    <property type="entry name" value="Tscrpt_reg_AraC-type_HTH"/>
</dbReference>
<dbReference type="SUPFAM" id="SSF46689">
    <property type="entry name" value="Homeodomain-like"/>
    <property type="match status" value="2"/>
</dbReference>
<keyword evidence="1" id="KW-0805">Transcription regulation</keyword>
<dbReference type="Gene3D" id="1.10.10.60">
    <property type="entry name" value="Homeodomain-like"/>
    <property type="match status" value="2"/>
</dbReference>
<proteinExistence type="predicted"/>
<dbReference type="InterPro" id="IPR009057">
    <property type="entry name" value="Homeodomain-like_sf"/>
</dbReference>
<organism evidence="5 6">
    <name type="scientific">Treponema porcinum</name>
    <dbReference type="NCBI Taxonomy" id="261392"/>
    <lineage>
        <taxon>Bacteria</taxon>
        <taxon>Pseudomonadati</taxon>
        <taxon>Spirochaetota</taxon>
        <taxon>Spirochaetia</taxon>
        <taxon>Spirochaetales</taxon>
        <taxon>Treponemataceae</taxon>
        <taxon>Treponema</taxon>
    </lineage>
</organism>
<dbReference type="PANTHER" id="PTHR47504">
    <property type="entry name" value="RIGHT ORIGIN-BINDING PROTEIN"/>
    <property type="match status" value="1"/>
</dbReference>
<dbReference type="SMART" id="SM00342">
    <property type="entry name" value="HTH_ARAC"/>
    <property type="match status" value="1"/>
</dbReference>
<dbReference type="Proteomes" id="UP000190423">
    <property type="component" value="Unassembled WGS sequence"/>
</dbReference>
<dbReference type="InterPro" id="IPR050959">
    <property type="entry name" value="MarA-like"/>
</dbReference>
<gene>
    <name evidence="5" type="ORF">SAMN02745149_00964</name>
</gene>
<dbReference type="PROSITE" id="PS01124">
    <property type="entry name" value="HTH_ARAC_FAMILY_2"/>
    <property type="match status" value="1"/>
</dbReference>
<dbReference type="EMBL" id="FUWG01000006">
    <property type="protein sequence ID" value="SJZ36654.1"/>
    <property type="molecule type" value="Genomic_DNA"/>
</dbReference>
<dbReference type="STRING" id="261392.SAMN02745149_00964"/>
<feature type="domain" description="HTH araC/xylS-type" evidence="4">
    <location>
        <begin position="35"/>
        <end position="137"/>
    </location>
</feature>
<dbReference type="AlphaFoldDB" id="A0A1T4K2J0"/>
<keyword evidence="2" id="KW-0238">DNA-binding</keyword>
<dbReference type="GO" id="GO:0043565">
    <property type="term" value="F:sequence-specific DNA binding"/>
    <property type="evidence" value="ECO:0007669"/>
    <property type="project" value="InterPro"/>
</dbReference>
<dbReference type="PANTHER" id="PTHR47504:SF6">
    <property type="entry name" value="ARAC-FAMILY TRANSCRIPTIONAL REGULATOR"/>
    <property type="match status" value="1"/>
</dbReference>
<evidence type="ECO:0000256" key="2">
    <source>
        <dbReference type="ARBA" id="ARBA00023125"/>
    </source>
</evidence>
<name>A0A1T4K2J0_TREPO</name>
<sequence length="372" mass="42562">MVEMERQNLTGIAKKKTASLAAENSGIHEWQRMIQAVIARIDESIKAKDDDALSLSKAAETLGYSEFHFSKKFREISGMAFRDYLRYRRLAFALKEIRDTKRSILDIALEYGFSSHEAFTRAFKEAYSVSPKDYRKNPVPVVLRTLLRPFDCYLLSTGEKTMTKTHSQDLQDLQGSKELQGLENTQNSGDVKTYFVTIPAHKFLHVRNYESIGYFDFWEKQSKIPGQDCQTICGILDSIKGKLDDEGGTENDSGSGQLMAFLNAPEGRICSWGIPLAECYGVRLPADWSGTVPEQMILSDIAEGEYIVFEHGPFDFETENQAVEAKIEAAMKNFDWSKSGYELDTTPGRIFYFYHDTKRFWKYVRPVRKVER</sequence>
<accession>A0A1T4K2J0</accession>
<evidence type="ECO:0000256" key="3">
    <source>
        <dbReference type="ARBA" id="ARBA00023163"/>
    </source>
</evidence>
<dbReference type="PRINTS" id="PR00032">
    <property type="entry name" value="HTHARAC"/>
</dbReference>
<dbReference type="PROSITE" id="PS00041">
    <property type="entry name" value="HTH_ARAC_FAMILY_1"/>
    <property type="match status" value="1"/>
</dbReference>
<dbReference type="InterPro" id="IPR018060">
    <property type="entry name" value="HTH_AraC"/>
</dbReference>
<keyword evidence="3" id="KW-0804">Transcription</keyword>
<evidence type="ECO:0000259" key="4">
    <source>
        <dbReference type="PROSITE" id="PS01124"/>
    </source>
</evidence>
<protein>
    <submittedName>
        <fullName evidence="5">Transcriptional regulator, AraC family</fullName>
    </submittedName>
</protein>
<evidence type="ECO:0000313" key="6">
    <source>
        <dbReference type="Proteomes" id="UP000190423"/>
    </source>
</evidence>
<evidence type="ECO:0000313" key="5">
    <source>
        <dbReference type="EMBL" id="SJZ36654.1"/>
    </source>
</evidence>
<dbReference type="Pfam" id="PF12833">
    <property type="entry name" value="HTH_18"/>
    <property type="match status" value="1"/>
</dbReference>
<dbReference type="InterPro" id="IPR018062">
    <property type="entry name" value="HTH_AraC-typ_CS"/>
</dbReference>
<keyword evidence="6" id="KW-1185">Reference proteome</keyword>
<dbReference type="GO" id="GO:0003700">
    <property type="term" value="F:DNA-binding transcription factor activity"/>
    <property type="evidence" value="ECO:0007669"/>
    <property type="project" value="InterPro"/>
</dbReference>
<reference evidence="5 6" key="1">
    <citation type="submission" date="2017-02" db="EMBL/GenBank/DDBJ databases">
        <authorList>
            <person name="Peterson S.W."/>
        </authorList>
    </citation>
    <scope>NUCLEOTIDE SEQUENCE [LARGE SCALE GENOMIC DNA]</scope>
    <source>
        <strain evidence="5 6">ATCC BAA-908</strain>
    </source>
</reference>
<evidence type="ECO:0000256" key="1">
    <source>
        <dbReference type="ARBA" id="ARBA00023015"/>
    </source>
</evidence>